<dbReference type="EMBL" id="QDEB01075440">
    <property type="protein sequence ID" value="RZC34944.1"/>
    <property type="molecule type" value="Genomic_DNA"/>
</dbReference>
<feature type="region of interest" description="Disordered" evidence="2">
    <location>
        <begin position="197"/>
        <end position="242"/>
    </location>
</feature>
<dbReference type="STRING" id="1661398.A0A482VQC6"/>
<feature type="coiled-coil region" evidence="1">
    <location>
        <begin position="1154"/>
        <end position="1213"/>
    </location>
</feature>
<feature type="region of interest" description="Disordered" evidence="2">
    <location>
        <begin position="1271"/>
        <end position="1292"/>
    </location>
</feature>
<feature type="compositionally biased region" description="Basic and acidic residues" evidence="2">
    <location>
        <begin position="137"/>
        <end position="155"/>
    </location>
</feature>
<name>A0A482VQC6_ASBVE</name>
<feature type="region of interest" description="Disordered" evidence="2">
    <location>
        <begin position="1372"/>
        <end position="1412"/>
    </location>
</feature>
<dbReference type="OrthoDB" id="10036174at2759"/>
<dbReference type="Gene3D" id="1.10.287.1490">
    <property type="match status" value="1"/>
</dbReference>
<comment type="caution">
    <text evidence="3">The sequence shown here is derived from an EMBL/GenBank/DDBJ whole genome shotgun (WGS) entry which is preliminary data.</text>
</comment>
<feature type="region of interest" description="Disordered" evidence="2">
    <location>
        <begin position="1525"/>
        <end position="1584"/>
    </location>
</feature>
<feature type="region of interest" description="Disordered" evidence="2">
    <location>
        <begin position="803"/>
        <end position="869"/>
    </location>
</feature>
<protein>
    <submittedName>
        <fullName evidence="3">Leucine-rich repeat-containing protein</fullName>
    </submittedName>
</protein>
<gene>
    <name evidence="3" type="ORF">BDFB_000401</name>
</gene>
<feature type="region of interest" description="Disordered" evidence="2">
    <location>
        <begin position="705"/>
        <end position="725"/>
    </location>
</feature>
<feature type="compositionally biased region" description="Basic and acidic residues" evidence="2">
    <location>
        <begin position="1390"/>
        <end position="1412"/>
    </location>
</feature>
<evidence type="ECO:0000256" key="1">
    <source>
        <dbReference type="SAM" id="Coils"/>
    </source>
</evidence>
<feature type="coiled-coil region" evidence="1">
    <location>
        <begin position="248"/>
        <end position="346"/>
    </location>
</feature>
<keyword evidence="4" id="KW-1185">Reference proteome</keyword>
<dbReference type="PANTHER" id="PTHR15742:SF5">
    <property type="entry name" value="GIRDIN"/>
    <property type="match status" value="1"/>
</dbReference>
<feature type="compositionally biased region" description="Basic and acidic residues" evidence="2">
    <location>
        <begin position="705"/>
        <end position="717"/>
    </location>
</feature>
<feature type="compositionally biased region" description="Basic residues" evidence="2">
    <location>
        <begin position="1546"/>
        <end position="1561"/>
    </location>
</feature>
<dbReference type="InterPro" id="IPR049885">
    <property type="entry name" value="MTCL1-3"/>
</dbReference>
<feature type="region of interest" description="Disordered" evidence="2">
    <location>
        <begin position="135"/>
        <end position="163"/>
    </location>
</feature>
<keyword evidence="1" id="KW-0175">Coiled coil</keyword>
<sequence>METTTSKTTATEVLKLQQKCNELQQTLEDYRDEKKSLSLRVKELEEDLEHRPTAQSAQKTADELRSKLLAAETLCEELMDENEDIKKELRDMEEQMDEMQDNFREDQAVEYTSLKKELDQTTKNCRILSFKLRKAERKTEQLEQEKGDAEKKLKEISGGQSTLANLEKMKQLEQDLKLANEVSIRLQKELEEANRKLNQAEETSKTTKKKAPKLGAIGKFPSADGKVSRESLTRGGSQDDPAQLLRDLQDSMEREADLREQLKFAEEEAQNLRKKVSRIEDDNESLVLQLKKMATRARSMSITKLYCNEKGNTLQNQKLKVLEDETNDLRKKLIEKERDCERLHAELSLNQKRNKNVQKSKSLDLDQQTLDLKRQLQVIEQEASILRSKIQTLESENEKLISENKKLQLVRGTKNLKSDKNLDKYIDQIASLEIDINEKNIKIKELEEKLEKAVRQDSLPNLKDGKYRRFVDRTPKKISNLTSKDQLKTMVNDLESEIGEMIVAIKTSENEKIKLEEEMKNLRHQSEVNKALKDLEEINKRFEEVKTELSDEKEKLNQEKVKYEDLNKSLVKTKESLTKSNQEKKKLKEQIEKSKEEQKKIQEEKQNLDEEIVKLKANLKTASYKQDELALQNQKVETLKLNLETKEKELKKELDEKIKLIDELTEKSNKLSELEKKVSETEDKLKKTEKQGKEKIKELEVKIEDEKSKSKTKEGEHTTLTSKWNEERKKFNTQIDELNSKILTMETTIESKKKIIERLEENLKKERESVSKANLKVGELENREITKLKDELTKSKANLAEIESKLESSQKNQKNLEEKLKKSELDMKNDKMNLEKKTGELELELQNERKKNEVMKGNHEKENKNKELELSSLKSKIKSLELNSGAGTKRLAEIKQFQETIDKLEGNLGKEKQKYEDLTAKYEILEEEHVVTKAKLVMEKETIENQLSNTKSELQDLEGELKTLRETYNKQHDEWIKEKLNMQEKIKEIEKKTGNGNELEKARLKSSLEEKQLELDQLKKENDVINDQLEYMRKESDELRKKLDDYEKVNKVQRSISADSSAMEKEIRQLKAKLSSIEKSKKLELGEYKMRYDNQISIVNGELQLLQGQVMRFKRERDTYKHMLESAQKTIGDLKNSPKVNKDSANPVVHYDELEESKTKIATLEQQISCMEDELSEARLECSRLKTELVSERSSWEVKMSELHSRVNELEEEKILSSGRTKIVGLRTRMELAWQKEREEQQRLLQETATLARDLRQTLFEVERERDKERLEAKRKQEQFKKSSEEDQDENKKKITELQCDLLELRDAHAKLRTTNEKLRREKERYEKEREEFKLIIHGKKRINQEDDRKLNTLIEQIDYLKQLAPELFFSREKEAQYTPTPPRRNRSSKSRETSPAIERRESSLTPEDKQQEIQSLMLKLVNTAEDLRRIQKATEDEYERERIKRSMGMRRATSTEHENVSESKYGAKTYNKRRSTDGSLHRKSLSLEHTIAQNEPKIWKTDTDSMSSLQSLDMSSDVERWSTRDASLDSRLSGGSTQSEFTGEKKKKKGLMGKLKKLTKSRSIDDQDPGTFSPTRSLSSQVV</sequence>
<dbReference type="Proteomes" id="UP000292052">
    <property type="component" value="Unassembled WGS sequence"/>
</dbReference>
<dbReference type="PANTHER" id="PTHR15742">
    <property type="entry name" value="GIRDIN"/>
    <property type="match status" value="1"/>
</dbReference>
<evidence type="ECO:0000313" key="4">
    <source>
        <dbReference type="Proteomes" id="UP000292052"/>
    </source>
</evidence>
<feature type="compositionally biased region" description="Polar residues" evidence="2">
    <location>
        <begin position="1571"/>
        <end position="1584"/>
    </location>
</feature>
<feature type="region of interest" description="Disordered" evidence="2">
    <location>
        <begin position="669"/>
        <end position="690"/>
    </location>
</feature>
<proteinExistence type="predicted"/>
<feature type="coiled-coil region" evidence="1">
    <location>
        <begin position="376"/>
        <end position="456"/>
    </location>
</feature>
<evidence type="ECO:0000256" key="2">
    <source>
        <dbReference type="SAM" id="MobiDB-lite"/>
    </source>
</evidence>
<feature type="region of interest" description="Disordered" evidence="2">
    <location>
        <begin position="1448"/>
        <end position="1490"/>
    </location>
</feature>
<reference evidence="3 4" key="1">
    <citation type="submission" date="2017-03" db="EMBL/GenBank/DDBJ databases">
        <title>Genome of the blue death feigning beetle - Asbolus verrucosus.</title>
        <authorList>
            <person name="Rider S.D."/>
        </authorList>
    </citation>
    <scope>NUCLEOTIDE SEQUENCE [LARGE SCALE GENOMIC DNA]</scope>
    <source>
        <strain evidence="3">Butters</strain>
        <tissue evidence="3">Head and leg muscle</tissue>
    </source>
</reference>
<accession>A0A482VQC6</accession>
<organism evidence="3 4">
    <name type="scientific">Asbolus verrucosus</name>
    <name type="common">Desert ironclad beetle</name>
    <dbReference type="NCBI Taxonomy" id="1661398"/>
    <lineage>
        <taxon>Eukaryota</taxon>
        <taxon>Metazoa</taxon>
        <taxon>Ecdysozoa</taxon>
        <taxon>Arthropoda</taxon>
        <taxon>Hexapoda</taxon>
        <taxon>Insecta</taxon>
        <taxon>Pterygota</taxon>
        <taxon>Neoptera</taxon>
        <taxon>Endopterygota</taxon>
        <taxon>Coleoptera</taxon>
        <taxon>Polyphaga</taxon>
        <taxon>Cucujiformia</taxon>
        <taxon>Tenebrionidae</taxon>
        <taxon>Pimeliinae</taxon>
        <taxon>Asbolus</taxon>
    </lineage>
</organism>
<evidence type="ECO:0000313" key="3">
    <source>
        <dbReference type="EMBL" id="RZC34944.1"/>
    </source>
</evidence>